<dbReference type="InterPro" id="IPR034151">
    <property type="entry name" value="TOPRIM_DnaG_bac"/>
</dbReference>
<reference evidence="17 18" key="1">
    <citation type="submission" date="2020-01" db="EMBL/GenBank/DDBJ databases">
        <title>Genomes assembled from Gulf of Kutch pelagic sediment metagenomes.</title>
        <authorList>
            <person name="Chandrashekar M."/>
            <person name="Mahajan M.S."/>
            <person name="Dave K.J."/>
            <person name="Vatsa P."/>
            <person name="Nathani N.M."/>
        </authorList>
    </citation>
    <scope>NUCLEOTIDE SEQUENCE [LARGE SCALE GENOMIC DNA]</scope>
    <source>
        <strain evidence="17">KS3-K002</strain>
    </source>
</reference>
<dbReference type="InterPro" id="IPR050219">
    <property type="entry name" value="DnaG_primase"/>
</dbReference>
<dbReference type="InterPro" id="IPR030846">
    <property type="entry name" value="DnaG_bac"/>
</dbReference>
<dbReference type="InterPro" id="IPR036977">
    <property type="entry name" value="DNA_primase_Znf_CHC2"/>
</dbReference>
<dbReference type="Pfam" id="PF13155">
    <property type="entry name" value="Toprim_2"/>
    <property type="match status" value="1"/>
</dbReference>
<gene>
    <name evidence="12" type="primary">dnaG</name>
    <name evidence="17" type="ORF">GWO12_15860</name>
</gene>
<dbReference type="SMART" id="SM00400">
    <property type="entry name" value="ZnF_CHCC"/>
    <property type="match status" value="1"/>
</dbReference>
<protein>
    <recommendedName>
        <fullName evidence="12 13">DNA primase</fullName>
        <ecNumber evidence="12">2.7.7.101</ecNumber>
    </recommendedName>
</protein>
<organism evidence="17 18">
    <name type="scientific">Candidatus Kutchimonas denitrificans</name>
    <dbReference type="NCBI Taxonomy" id="3056748"/>
    <lineage>
        <taxon>Bacteria</taxon>
        <taxon>Pseudomonadati</taxon>
        <taxon>Gemmatimonadota</taxon>
        <taxon>Gemmatimonadia</taxon>
        <taxon>Candidatus Palauibacterales</taxon>
        <taxon>Candidatus Palauibacteraceae</taxon>
        <taxon>Candidatus Kutchimonas</taxon>
    </lineage>
</organism>
<dbReference type="GO" id="GO:0003899">
    <property type="term" value="F:DNA-directed RNA polymerase activity"/>
    <property type="evidence" value="ECO:0007669"/>
    <property type="project" value="UniProtKB-UniRule"/>
</dbReference>
<dbReference type="SUPFAM" id="SSF48024">
    <property type="entry name" value="N-terminal domain of DnaB helicase"/>
    <property type="match status" value="1"/>
</dbReference>
<comment type="similarity">
    <text evidence="12 13">Belongs to the DnaG primase family.</text>
</comment>
<dbReference type="AlphaFoldDB" id="A0AAE4ZD23"/>
<dbReference type="Pfam" id="PF10410">
    <property type="entry name" value="DnaB_bind"/>
    <property type="match status" value="1"/>
</dbReference>
<sequence length="600" mass="66883">MVADELIEEIREQADIVQIVGEYVSLRRSGRTYRGPCPLHGGDGPNFSVDPERGIFKCFVCGEGGDVFSFPMKLLGLEFVDAVRFVGERCGIEVPEYDQRREEDPHRDLREAVAFAADWYAKRLWDDEDGARAREYLLQRRSLPEATVRDFGFGFAPDDWRGLRDAAAKHEIDDEVLLRVGLIKTSERAREPFDMFRGRMMIPIRDLRGRTIGFGGRLLADRDAPKYINSPDSPIFHKGKIVYGLDWSRSAIRREGVFLVVEGYMDLVALAAAGIGNVVAPLGTALTEDQARLLSRYARRALLLYDSDRAGLVATFKAADELLRAGVHPSVATLPRGEDPDSIVQKGGPGALEEYTGAAIDVIDRKIQILEKQGYLDSIEGRRRAVDGLMVTIRASADEALRDIYLDRVAEVTGVQKATLQRELERAAAEGRRRAGQRPAETPAAEIPKLGAERKLLLLLVRDRTLVPAVAKLVEPESFLTPTYREIYRALLDAMDRQPADPDESDSLDWAEKLPAELYERVRGLAADPEELTNPDAVLDDAIARLRARSLEKRLADLMTEVLVADTRAGVELASEIKRIRQELSALGVRTPGRGLFRRA</sequence>
<evidence type="ECO:0000313" key="18">
    <source>
        <dbReference type="Proteomes" id="UP000702544"/>
    </source>
</evidence>
<comment type="catalytic activity">
    <reaction evidence="12">
        <text>ssDNA + n NTP = ssDNA/pppN(pN)n-1 hybrid + (n-1) diphosphate.</text>
        <dbReference type="EC" id="2.7.7.101"/>
    </reaction>
</comment>
<comment type="cofactor">
    <cofactor evidence="12 13 14">
        <name>Zn(2+)</name>
        <dbReference type="ChEBI" id="CHEBI:29105"/>
    </cofactor>
    <text evidence="12 13 14">Binds 1 zinc ion per monomer.</text>
</comment>
<evidence type="ECO:0000256" key="9">
    <source>
        <dbReference type="ARBA" id="ARBA00022842"/>
    </source>
</evidence>
<keyword evidence="7 12" id="KW-0863">Zinc-finger</keyword>
<feature type="domain" description="Toprim" evidence="16">
    <location>
        <begin position="256"/>
        <end position="339"/>
    </location>
</feature>
<keyword evidence="8 12" id="KW-0862">Zinc</keyword>
<dbReference type="InterPro" id="IPR002694">
    <property type="entry name" value="Znf_CHC2"/>
</dbReference>
<keyword evidence="2 12" id="KW-0639">Primosome</keyword>
<dbReference type="InterPro" id="IPR006171">
    <property type="entry name" value="TOPRIM_dom"/>
</dbReference>
<name>A0AAE4ZD23_9BACT</name>
<evidence type="ECO:0000256" key="11">
    <source>
        <dbReference type="ARBA" id="ARBA00023163"/>
    </source>
</evidence>
<comment type="subunit">
    <text evidence="12">Monomer. Interacts with DnaB.</text>
</comment>
<dbReference type="NCBIfam" id="TIGR01391">
    <property type="entry name" value="dnaG"/>
    <property type="match status" value="1"/>
</dbReference>
<evidence type="ECO:0000256" key="5">
    <source>
        <dbReference type="ARBA" id="ARBA00022705"/>
    </source>
</evidence>
<keyword evidence="11 12" id="KW-0804">Transcription</keyword>
<dbReference type="GO" id="GO:0008270">
    <property type="term" value="F:zinc ion binding"/>
    <property type="evidence" value="ECO:0007669"/>
    <property type="project" value="UniProtKB-UniRule"/>
</dbReference>
<keyword evidence="4 12" id="KW-0548">Nucleotidyltransferase</keyword>
<dbReference type="Pfam" id="PF01807">
    <property type="entry name" value="Zn_ribbon_DnaG"/>
    <property type="match status" value="1"/>
</dbReference>
<evidence type="ECO:0000256" key="8">
    <source>
        <dbReference type="ARBA" id="ARBA00022833"/>
    </source>
</evidence>
<evidence type="ECO:0000256" key="4">
    <source>
        <dbReference type="ARBA" id="ARBA00022695"/>
    </source>
</evidence>
<evidence type="ECO:0000313" key="17">
    <source>
        <dbReference type="EMBL" id="NIR76556.1"/>
    </source>
</evidence>
<dbReference type="SUPFAM" id="SSF56731">
    <property type="entry name" value="DNA primase core"/>
    <property type="match status" value="1"/>
</dbReference>
<keyword evidence="3 12" id="KW-0808">Transferase</keyword>
<feature type="region of interest" description="Disordered" evidence="15">
    <location>
        <begin position="426"/>
        <end position="446"/>
    </location>
</feature>
<evidence type="ECO:0000256" key="12">
    <source>
        <dbReference type="HAMAP-Rule" id="MF_00974"/>
    </source>
</evidence>
<dbReference type="GO" id="GO:0003677">
    <property type="term" value="F:DNA binding"/>
    <property type="evidence" value="ECO:0007669"/>
    <property type="project" value="UniProtKB-KW"/>
</dbReference>
<dbReference type="InterPro" id="IPR013264">
    <property type="entry name" value="DNAG_N"/>
</dbReference>
<dbReference type="PANTHER" id="PTHR30313">
    <property type="entry name" value="DNA PRIMASE"/>
    <property type="match status" value="1"/>
</dbReference>
<keyword evidence="9" id="KW-0460">Magnesium</keyword>
<dbReference type="EMBL" id="JAACAK010000133">
    <property type="protein sequence ID" value="NIR76556.1"/>
    <property type="molecule type" value="Genomic_DNA"/>
</dbReference>
<dbReference type="GO" id="GO:1990077">
    <property type="term" value="C:primosome complex"/>
    <property type="evidence" value="ECO:0007669"/>
    <property type="project" value="UniProtKB-KW"/>
</dbReference>
<dbReference type="Proteomes" id="UP000702544">
    <property type="component" value="Unassembled WGS sequence"/>
</dbReference>
<dbReference type="SMART" id="SM00493">
    <property type="entry name" value="TOPRIM"/>
    <property type="match status" value="1"/>
</dbReference>
<dbReference type="CDD" id="cd03364">
    <property type="entry name" value="TOPRIM_DnaG_primases"/>
    <property type="match status" value="1"/>
</dbReference>
<dbReference type="PROSITE" id="PS50880">
    <property type="entry name" value="TOPRIM"/>
    <property type="match status" value="1"/>
</dbReference>
<keyword evidence="1 12" id="KW-0240">DNA-directed RNA polymerase</keyword>
<dbReference type="Gene3D" id="3.90.580.10">
    <property type="entry name" value="Zinc finger, CHC2-type domain"/>
    <property type="match status" value="1"/>
</dbReference>
<dbReference type="PIRSF" id="PIRSF002811">
    <property type="entry name" value="DnaG"/>
    <property type="match status" value="1"/>
</dbReference>
<dbReference type="InterPro" id="IPR019475">
    <property type="entry name" value="DNA_primase_DnaB-bd"/>
</dbReference>
<evidence type="ECO:0000256" key="3">
    <source>
        <dbReference type="ARBA" id="ARBA00022679"/>
    </source>
</evidence>
<evidence type="ECO:0000256" key="7">
    <source>
        <dbReference type="ARBA" id="ARBA00022771"/>
    </source>
</evidence>
<dbReference type="InterPro" id="IPR037068">
    <property type="entry name" value="DNA_primase_core_N_sf"/>
</dbReference>
<dbReference type="Pfam" id="PF08275">
    <property type="entry name" value="DNAG_N"/>
    <property type="match status" value="1"/>
</dbReference>
<dbReference type="GO" id="GO:0003678">
    <property type="term" value="F:DNA helicase activity"/>
    <property type="evidence" value="ECO:0007669"/>
    <property type="project" value="InterPro"/>
</dbReference>
<dbReference type="EC" id="2.7.7.101" evidence="12"/>
<comment type="domain">
    <text evidence="12">Contains an N-terminal zinc-binding domain, a central core domain that contains the primase activity, and a C-terminal DnaB-binding domain.</text>
</comment>
<dbReference type="HAMAP" id="MF_00974">
    <property type="entry name" value="DNA_primase_DnaG"/>
    <property type="match status" value="1"/>
</dbReference>
<keyword evidence="5 12" id="KW-0235">DNA replication</keyword>
<evidence type="ECO:0000259" key="16">
    <source>
        <dbReference type="PROSITE" id="PS50880"/>
    </source>
</evidence>
<proteinExistence type="inferred from homology"/>
<evidence type="ECO:0000256" key="14">
    <source>
        <dbReference type="PIRSR" id="PIRSR002811-1"/>
    </source>
</evidence>
<evidence type="ECO:0000256" key="10">
    <source>
        <dbReference type="ARBA" id="ARBA00023125"/>
    </source>
</evidence>
<dbReference type="GO" id="GO:0006269">
    <property type="term" value="P:DNA replication, synthesis of primer"/>
    <property type="evidence" value="ECO:0007669"/>
    <property type="project" value="UniProtKB-UniRule"/>
</dbReference>
<dbReference type="Gene3D" id="3.90.980.10">
    <property type="entry name" value="DNA primase, catalytic core, N-terminal domain"/>
    <property type="match status" value="1"/>
</dbReference>
<dbReference type="InterPro" id="IPR016136">
    <property type="entry name" value="DNA_helicase_N/primase_C"/>
</dbReference>
<dbReference type="GO" id="GO:0000428">
    <property type="term" value="C:DNA-directed RNA polymerase complex"/>
    <property type="evidence" value="ECO:0007669"/>
    <property type="project" value="UniProtKB-KW"/>
</dbReference>
<evidence type="ECO:0000256" key="6">
    <source>
        <dbReference type="ARBA" id="ARBA00022723"/>
    </source>
</evidence>
<dbReference type="PANTHER" id="PTHR30313:SF2">
    <property type="entry name" value="DNA PRIMASE"/>
    <property type="match status" value="1"/>
</dbReference>
<evidence type="ECO:0000256" key="15">
    <source>
        <dbReference type="SAM" id="MobiDB-lite"/>
    </source>
</evidence>
<comment type="caution">
    <text evidence="17">The sequence shown here is derived from an EMBL/GenBank/DDBJ whole genome shotgun (WGS) entry which is preliminary data.</text>
</comment>
<dbReference type="Gene3D" id="3.40.1360.10">
    <property type="match status" value="1"/>
</dbReference>
<comment type="function">
    <text evidence="12 13">RNA polymerase that catalyzes the synthesis of short RNA molecules used as primers for DNA polymerase during DNA replication.</text>
</comment>
<dbReference type="SUPFAM" id="SSF57783">
    <property type="entry name" value="Zinc beta-ribbon"/>
    <property type="match status" value="1"/>
</dbReference>
<keyword evidence="6 12" id="KW-0479">Metal-binding</keyword>
<keyword evidence="10 12" id="KW-0238">DNA-binding</keyword>
<evidence type="ECO:0000256" key="13">
    <source>
        <dbReference type="PIRNR" id="PIRNR002811"/>
    </source>
</evidence>
<evidence type="ECO:0000256" key="1">
    <source>
        <dbReference type="ARBA" id="ARBA00022478"/>
    </source>
</evidence>
<dbReference type="InterPro" id="IPR006295">
    <property type="entry name" value="DNA_primase_DnaG"/>
</dbReference>
<dbReference type="GO" id="GO:0005524">
    <property type="term" value="F:ATP binding"/>
    <property type="evidence" value="ECO:0007669"/>
    <property type="project" value="InterPro"/>
</dbReference>
<dbReference type="GO" id="GO:0005737">
    <property type="term" value="C:cytoplasm"/>
    <property type="evidence" value="ECO:0007669"/>
    <property type="project" value="TreeGrafter"/>
</dbReference>
<feature type="zinc finger region" description="CHC2-type" evidence="12 14">
    <location>
        <begin position="37"/>
        <end position="61"/>
    </location>
</feature>
<dbReference type="Gene3D" id="1.10.860.10">
    <property type="entry name" value="DNAb Helicase, Chain A"/>
    <property type="match status" value="1"/>
</dbReference>
<dbReference type="InterPro" id="IPR036185">
    <property type="entry name" value="DNA_heli_DnaB-like_N_sf"/>
</dbReference>
<evidence type="ECO:0000256" key="2">
    <source>
        <dbReference type="ARBA" id="ARBA00022515"/>
    </source>
</evidence>
<accession>A0AAE4ZD23</accession>